<keyword evidence="2" id="KW-1185">Reference proteome</keyword>
<dbReference type="SUPFAM" id="SSF50969">
    <property type="entry name" value="YVTN repeat-like/Quinoprotein amine dehydrogenase"/>
    <property type="match status" value="1"/>
</dbReference>
<organism evidence="1 2">
    <name type="scientific">Lysinibacillus composti</name>
    <dbReference type="NCBI Taxonomy" id="720633"/>
    <lineage>
        <taxon>Bacteria</taxon>
        <taxon>Bacillati</taxon>
        <taxon>Bacillota</taxon>
        <taxon>Bacilli</taxon>
        <taxon>Bacillales</taxon>
        <taxon>Bacillaceae</taxon>
        <taxon>Lysinibacillus</taxon>
    </lineage>
</organism>
<dbReference type="InterPro" id="IPR011044">
    <property type="entry name" value="Quino_amine_DH_bsu"/>
</dbReference>
<comment type="caution">
    <text evidence="1">The sequence shown here is derived from an EMBL/GenBank/DDBJ whole genome shotgun (WGS) entry which is preliminary data.</text>
</comment>
<dbReference type="PROSITE" id="PS51257">
    <property type="entry name" value="PROKAR_LIPOPROTEIN"/>
    <property type="match status" value="1"/>
</dbReference>
<reference evidence="1 2" key="1">
    <citation type="journal article" date="2013" name="J. Microbiol.">
        <title>Lysinibacillus chungkukjangi sp. nov., isolated from Chungkukjang, Korean fermented soybean food.</title>
        <authorList>
            <person name="Kim S.J."/>
            <person name="Jang Y.H."/>
            <person name="Hamada M."/>
            <person name="Ahn J.H."/>
            <person name="Weon H.Y."/>
            <person name="Suzuki K."/>
            <person name="Whang K.S."/>
            <person name="Kwon S.W."/>
        </authorList>
    </citation>
    <scope>NUCLEOTIDE SEQUENCE [LARGE SCALE GENOMIC DNA]</scope>
    <source>
        <strain evidence="1 2">MCCC 1A12701</strain>
    </source>
</reference>
<name>A0A3N9UQ03_9BACI</name>
<dbReference type="PANTHER" id="PTHR47197">
    <property type="entry name" value="PROTEIN NIRF"/>
    <property type="match status" value="1"/>
</dbReference>
<accession>A0A3N9UQ03</accession>
<evidence type="ECO:0000313" key="1">
    <source>
        <dbReference type="EMBL" id="RQW74602.1"/>
    </source>
</evidence>
<dbReference type="EMBL" id="RRCT01000008">
    <property type="protein sequence ID" value="RQW74602.1"/>
    <property type="molecule type" value="Genomic_DNA"/>
</dbReference>
<dbReference type="OrthoDB" id="120019at2"/>
<dbReference type="Gene3D" id="2.130.10.10">
    <property type="entry name" value="YVTN repeat-like/Quinoprotein amine dehydrogenase"/>
    <property type="match status" value="1"/>
</dbReference>
<protein>
    <submittedName>
        <fullName evidence="1">YncE family protein</fullName>
    </submittedName>
</protein>
<dbReference type="PANTHER" id="PTHR47197:SF3">
    <property type="entry name" value="DIHYDRO-HEME D1 DEHYDROGENASE"/>
    <property type="match status" value="1"/>
</dbReference>
<dbReference type="InterPro" id="IPR051200">
    <property type="entry name" value="Host-pathogen_enzymatic-act"/>
</dbReference>
<dbReference type="RefSeq" id="WP_124764389.1">
    <property type="nucleotide sequence ID" value="NZ_JAFBDY010000007.1"/>
</dbReference>
<gene>
    <name evidence="1" type="ORF">EBB45_10225</name>
</gene>
<evidence type="ECO:0000313" key="2">
    <source>
        <dbReference type="Proteomes" id="UP000274033"/>
    </source>
</evidence>
<sequence>MTIVKDRKVFILLAILMVLTGCSEKGFTPINHHQSFVGAVNIVEPAVSFYDPSGDKIATWKFDKAYTGAVLIQKDQILMYGHELNEADLYQLSNGKKKATIETGVGATNAYYDEKNQLFFITNSANNTVTSYDLNGKKLNQTKLGNYPMSMASHDGKLYVVNYKDTVLSVLNMKTLEVEQEWEIDKSSNGIVVVPEKNSIWIGGHGEGSQPNQTVDIYDLHTGKNIGVLEAAFMPIGFAKSDHEVYIVNHGSNELVVTNLSGKVLWHIEVGANPFSVTYIRDQIVVAGYDDSKVYFIRNGKIEKEIETNKGPFQLLVREVGT</sequence>
<dbReference type="InterPro" id="IPR015943">
    <property type="entry name" value="WD40/YVTN_repeat-like_dom_sf"/>
</dbReference>
<dbReference type="Proteomes" id="UP000274033">
    <property type="component" value="Unassembled WGS sequence"/>
</dbReference>
<proteinExistence type="predicted"/>
<dbReference type="AlphaFoldDB" id="A0A3N9UQ03"/>